<dbReference type="EMBL" id="UYIT01000003">
    <property type="protein sequence ID" value="VDG86496.1"/>
    <property type="molecule type" value="Genomic_DNA"/>
</dbReference>
<evidence type="ECO:0000313" key="14">
    <source>
        <dbReference type="EMBL" id="VDG86496.1"/>
    </source>
</evidence>
<dbReference type="Gene3D" id="3.40.50.10490">
    <property type="entry name" value="Glucose-6-phosphate isomerase like protein, domain 1"/>
    <property type="match status" value="2"/>
</dbReference>
<dbReference type="AlphaFoldDB" id="A0A3P6LLB4"/>
<dbReference type="PANTHER" id="PTHR42770:SF7">
    <property type="entry name" value="MEMBRANE PROTEIN"/>
    <property type="match status" value="1"/>
</dbReference>
<evidence type="ECO:0000256" key="3">
    <source>
        <dbReference type="ARBA" id="ARBA00022475"/>
    </source>
</evidence>
<dbReference type="InterPro" id="IPR050367">
    <property type="entry name" value="APC_superfamily"/>
</dbReference>
<feature type="transmembrane region" description="Helical" evidence="12">
    <location>
        <begin position="34"/>
        <end position="56"/>
    </location>
</feature>
<dbReference type="CDD" id="cd05009">
    <property type="entry name" value="SIS_GlmS_GlmD_2"/>
    <property type="match status" value="1"/>
</dbReference>
<dbReference type="Pfam" id="PF13520">
    <property type="entry name" value="AA_permease_2"/>
    <property type="match status" value="1"/>
</dbReference>
<comment type="catalytic activity">
    <reaction evidence="9">
        <text>N(6)-(6-phospho-D-fructosyl)-L-lysine + H2O = D-glucose 6-phosphate + L-lysine</text>
        <dbReference type="Rhea" id="RHEA:28382"/>
        <dbReference type="ChEBI" id="CHEBI:15377"/>
        <dbReference type="ChEBI" id="CHEBI:32551"/>
        <dbReference type="ChEBI" id="CHEBI:61392"/>
        <dbReference type="ChEBI" id="CHEBI:61548"/>
    </reaction>
</comment>
<dbReference type="GO" id="GO:1901135">
    <property type="term" value="P:carbohydrate derivative metabolic process"/>
    <property type="evidence" value="ECO:0007669"/>
    <property type="project" value="InterPro"/>
</dbReference>
<feature type="transmembrane region" description="Helical" evidence="12">
    <location>
        <begin position="190"/>
        <end position="212"/>
    </location>
</feature>
<reference evidence="14 15" key="1">
    <citation type="submission" date="2018-11" db="EMBL/GenBank/DDBJ databases">
        <authorList>
            <consortium name="Pathogen Informatics"/>
        </authorList>
    </citation>
    <scope>NUCLEOTIDE SEQUENCE [LARGE SCALE GENOMIC DNA]</scope>
    <source>
        <strain evidence="14 15">NCTC11868</strain>
    </source>
</reference>
<comment type="pathway">
    <text evidence="10">Carbohydrate metabolism; fructoselysine degradation; D-glucose 6-phosphate and lysine from fructoselysine: step 2/2.</text>
</comment>
<dbReference type="GO" id="GO:0097367">
    <property type="term" value="F:carbohydrate derivative binding"/>
    <property type="evidence" value="ECO:0007669"/>
    <property type="project" value="InterPro"/>
</dbReference>
<dbReference type="InterPro" id="IPR046348">
    <property type="entry name" value="SIS_dom_sf"/>
</dbReference>
<evidence type="ECO:0000256" key="12">
    <source>
        <dbReference type="SAM" id="Phobius"/>
    </source>
</evidence>
<evidence type="ECO:0000256" key="8">
    <source>
        <dbReference type="ARBA" id="ARBA00023136"/>
    </source>
</evidence>
<feature type="transmembrane region" description="Helical" evidence="12">
    <location>
        <begin position="140"/>
        <end position="169"/>
    </location>
</feature>
<feature type="transmembrane region" description="Helical" evidence="12">
    <location>
        <begin position="218"/>
        <end position="240"/>
    </location>
</feature>
<dbReference type="InterPro" id="IPR035490">
    <property type="entry name" value="GlmS/FrlB_SIS"/>
</dbReference>
<keyword evidence="7 12" id="KW-1133">Transmembrane helix</keyword>
<name>A0A3P6LLB4_SHIDY</name>
<gene>
    <name evidence="14" type="primary">frlB</name>
    <name evidence="14" type="ORF">NCTC11868_00634</name>
</gene>
<evidence type="ECO:0000256" key="11">
    <source>
        <dbReference type="ARBA" id="ARBA00071820"/>
    </source>
</evidence>
<evidence type="ECO:0000256" key="2">
    <source>
        <dbReference type="ARBA" id="ARBA00011193"/>
    </source>
</evidence>
<sequence length="531" mass="59015">MALLAGISATSWSYTGMASICYMTGEIKNPGKTMPLALIGSCLLVLVLYTLLALVISDLMPFDKLANSETPISDALTWIPALGSTAGIFVAITAMIVILGSLSSCVMYQPRLEYAMAKDNLFFKCFGHVHPKYNTPDVSIILQGALGLFFIFVSDLTSLLGYFTLVMCFKNTLTFGSIIWCRKRDDYKPLWRTPAFGLMTTLAIASSLILVASTFVWAPIPGLICAVIVIATGLPAYAFWAKRSRQLNAAQAAKHLADLFSDLQVYAISGWEFCDNTPYRLDDRCAVIGVSDYGKTEEVIKALELGRACGALTAAFTKRADSPITSAAEFSIDYQADCIWEIHLLLCYSVVLEMITRLAPNAEIGKIKNDLKQLPNALGHLVRTWEEKGRQLGELASQWPMIYTVAAGPLRPLGYKEGIVTLMEFTWTHGCVIESGEFRHGPLEIVEPGVPFLFLLGNDESRHTTERAINFVKQRTDNVIVIDYAEISQGLHPWLAPFLMFVPMEWLCYYLSIYKDHNPDERRYYGGLVEY</sequence>
<keyword evidence="6 14" id="KW-0378">Hydrolase</keyword>
<evidence type="ECO:0000256" key="5">
    <source>
        <dbReference type="ARBA" id="ARBA00022737"/>
    </source>
</evidence>
<dbReference type="NCBIfam" id="NF008481">
    <property type="entry name" value="PRK11382.1"/>
    <property type="match status" value="1"/>
</dbReference>
<organism evidence="14 15">
    <name type="scientific">Shigella dysenteriae</name>
    <dbReference type="NCBI Taxonomy" id="622"/>
    <lineage>
        <taxon>Bacteria</taxon>
        <taxon>Pseudomonadati</taxon>
        <taxon>Pseudomonadota</taxon>
        <taxon>Gammaproteobacteria</taxon>
        <taxon>Enterobacterales</taxon>
        <taxon>Enterobacteriaceae</taxon>
        <taxon>Shigella</taxon>
    </lineage>
</organism>
<proteinExistence type="predicted"/>
<keyword evidence="8 12" id="KW-0472">Membrane</keyword>
<dbReference type="FunFam" id="3.40.50.10490:FF:000034">
    <property type="entry name" value="Fructoselysine 6-phosphate deglycase"/>
    <property type="match status" value="1"/>
</dbReference>
<evidence type="ECO:0000256" key="7">
    <source>
        <dbReference type="ARBA" id="ARBA00022989"/>
    </source>
</evidence>
<keyword evidence="4 12" id="KW-0812">Transmembrane</keyword>
<dbReference type="SUPFAM" id="SSF53697">
    <property type="entry name" value="SIS domain"/>
    <property type="match status" value="1"/>
</dbReference>
<evidence type="ECO:0000256" key="6">
    <source>
        <dbReference type="ARBA" id="ARBA00022801"/>
    </source>
</evidence>
<evidence type="ECO:0000313" key="15">
    <source>
        <dbReference type="Proteomes" id="UP000274225"/>
    </source>
</evidence>
<dbReference type="Gene3D" id="1.20.1740.10">
    <property type="entry name" value="Amino acid/polyamine transporter I"/>
    <property type="match status" value="1"/>
</dbReference>
<keyword evidence="3" id="KW-1003">Cell membrane</keyword>
<evidence type="ECO:0000259" key="13">
    <source>
        <dbReference type="PROSITE" id="PS51464"/>
    </source>
</evidence>
<dbReference type="InterPro" id="IPR001347">
    <property type="entry name" value="SIS_dom"/>
</dbReference>
<evidence type="ECO:0000256" key="9">
    <source>
        <dbReference type="ARBA" id="ARBA00052280"/>
    </source>
</evidence>
<accession>A0A3P6LLB4</accession>
<dbReference type="GO" id="GO:0016787">
    <property type="term" value="F:hydrolase activity"/>
    <property type="evidence" value="ECO:0007669"/>
    <property type="project" value="UniProtKB-KW"/>
</dbReference>
<dbReference type="PROSITE" id="PS51464">
    <property type="entry name" value="SIS"/>
    <property type="match status" value="1"/>
</dbReference>
<keyword evidence="5" id="KW-0677">Repeat</keyword>
<dbReference type="GO" id="GO:0022857">
    <property type="term" value="F:transmembrane transporter activity"/>
    <property type="evidence" value="ECO:0007669"/>
    <property type="project" value="InterPro"/>
</dbReference>
<protein>
    <recommendedName>
        <fullName evidence="11">Fructoselysine 6-phosphate deglycase</fullName>
    </recommendedName>
</protein>
<evidence type="ECO:0000256" key="10">
    <source>
        <dbReference type="ARBA" id="ARBA00060534"/>
    </source>
</evidence>
<feature type="domain" description="SIS" evidence="13">
    <location>
        <begin position="226"/>
        <end position="360"/>
    </location>
</feature>
<dbReference type="PANTHER" id="PTHR42770">
    <property type="entry name" value="AMINO ACID TRANSPORTER-RELATED"/>
    <property type="match status" value="1"/>
</dbReference>
<comment type="subunit">
    <text evidence="2">Homododecamer.</text>
</comment>
<evidence type="ECO:0000256" key="1">
    <source>
        <dbReference type="ARBA" id="ARBA00004651"/>
    </source>
</evidence>
<dbReference type="GO" id="GO:0005886">
    <property type="term" value="C:plasma membrane"/>
    <property type="evidence" value="ECO:0007669"/>
    <property type="project" value="UniProtKB-SubCell"/>
</dbReference>
<dbReference type="InterPro" id="IPR002293">
    <property type="entry name" value="AA/rel_permease1"/>
</dbReference>
<dbReference type="Proteomes" id="UP000274225">
    <property type="component" value="Unassembled WGS sequence"/>
</dbReference>
<comment type="subcellular location">
    <subcellularLocation>
        <location evidence="1">Cell membrane</location>
        <topology evidence="1">Multi-pass membrane protein</topology>
    </subcellularLocation>
</comment>
<evidence type="ECO:0000256" key="4">
    <source>
        <dbReference type="ARBA" id="ARBA00022692"/>
    </source>
</evidence>
<feature type="transmembrane region" description="Helical" evidence="12">
    <location>
        <begin position="77"/>
        <end position="102"/>
    </location>
</feature>